<evidence type="ECO:0000256" key="5">
    <source>
        <dbReference type="ARBA" id="ARBA00022741"/>
    </source>
</evidence>
<protein>
    <recommendedName>
        <fullName evidence="11">Type I restriction enzyme endonuclease subunit</fullName>
        <shortName evidence="11">R protein</shortName>
        <ecNumber evidence="11">3.1.21.3</ecNumber>
    </recommendedName>
</protein>
<dbReference type="InterPro" id="IPR055180">
    <property type="entry name" value="HsdR_RecA-like_helicase_dom_2"/>
</dbReference>
<dbReference type="InterPro" id="IPR040980">
    <property type="entry name" value="SWI2_SNF2"/>
</dbReference>
<dbReference type="Pfam" id="PF18766">
    <property type="entry name" value="SWI2_SNF2"/>
    <property type="match status" value="1"/>
</dbReference>
<keyword evidence="8 11" id="KW-0378">Hydrolase</keyword>
<dbReference type="Gene3D" id="3.90.1570.50">
    <property type="match status" value="2"/>
</dbReference>
<dbReference type="InterPro" id="IPR007409">
    <property type="entry name" value="Restrct_endonuc_type1_HsdR_N"/>
</dbReference>
<dbReference type="PANTHER" id="PTHR30195:SF16">
    <property type="entry name" value="TYPE I RESTRICTION ENZYME ENDONUCLEASE SUBUNIT"/>
    <property type="match status" value="1"/>
</dbReference>
<keyword evidence="10 11" id="KW-0238">DNA-binding</keyword>
<dbReference type="OrthoDB" id="9758243at2"/>
<dbReference type="Pfam" id="PF22679">
    <property type="entry name" value="T1R_D3-like"/>
    <property type="match status" value="1"/>
</dbReference>
<dbReference type="InterPro" id="IPR014001">
    <property type="entry name" value="Helicase_ATP-bd"/>
</dbReference>
<evidence type="ECO:0000256" key="8">
    <source>
        <dbReference type="ARBA" id="ARBA00022801"/>
    </source>
</evidence>
<proteinExistence type="inferred from homology"/>
<name>A0A3P8K8N7_9BACT</name>
<comment type="function">
    <text evidence="11">Subunit R is required for both nuclease and ATPase activities, but not for modification.</text>
</comment>
<keyword evidence="5 11" id="KW-0547">Nucleotide-binding</keyword>
<keyword evidence="4" id="KW-0540">Nuclease</keyword>
<dbReference type="Pfam" id="PF04313">
    <property type="entry name" value="HSDR_N"/>
    <property type="match status" value="1"/>
</dbReference>
<dbReference type="GO" id="GO:0009035">
    <property type="term" value="F:type I site-specific deoxyribonuclease activity"/>
    <property type="evidence" value="ECO:0007669"/>
    <property type="project" value="UniProtKB-EC"/>
</dbReference>
<evidence type="ECO:0000256" key="9">
    <source>
        <dbReference type="ARBA" id="ARBA00022840"/>
    </source>
</evidence>
<keyword evidence="16" id="KW-1185">Reference proteome</keyword>
<dbReference type="GO" id="GO:0003677">
    <property type="term" value="F:DNA binding"/>
    <property type="evidence" value="ECO:0007669"/>
    <property type="project" value="UniProtKB-KW"/>
</dbReference>
<dbReference type="EMBL" id="UZVY01000001">
    <property type="protein sequence ID" value="VDR41739.1"/>
    <property type="molecule type" value="Genomic_DNA"/>
</dbReference>
<evidence type="ECO:0000259" key="12">
    <source>
        <dbReference type="PROSITE" id="PS51192"/>
    </source>
</evidence>
<evidence type="ECO:0000313" key="14">
    <source>
        <dbReference type="EMBL" id="VDR41739.1"/>
    </source>
</evidence>
<comment type="catalytic activity">
    <reaction evidence="1 11">
        <text>Endonucleolytic cleavage of DNA to give random double-stranded fragments with terminal 5'-phosphates, ATP is simultaneously hydrolyzed.</text>
        <dbReference type="EC" id="3.1.21.3"/>
    </reaction>
</comment>
<dbReference type="SMART" id="SM00487">
    <property type="entry name" value="DEXDc"/>
    <property type="match status" value="1"/>
</dbReference>
<evidence type="ECO:0000256" key="7">
    <source>
        <dbReference type="ARBA" id="ARBA00022759"/>
    </source>
</evidence>
<evidence type="ECO:0000256" key="10">
    <source>
        <dbReference type="ARBA" id="ARBA00023125"/>
    </source>
</evidence>
<gene>
    <name evidence="14" type="primary">hsdR_1</name>
    <name evidence="14" type="ORF">NCTC10126_00222</name>
    <name evidence="13" type="ORF">NPA07_01250</name>
</gene>
<dbReference type="PROSITE" id="PS51192">
    <property type="entry name" value="HELICASE_ATP_BIND_1"/>
    <property type="match status" value="1"/>
</dbReference>
<evidence type="ECO:0000313" key="15">
    <source>
        <dbReference type="Proteomes" id="UP000280036"/>
    </source>
</evidence>
<dbReference type="InterPro" id="IPR004473">
    <property type="entry name" value="Restrct_endonuc_typeI_HsdR"/>
</dbReference>
<dbReference type="AlphaFoldDB" id="A0A3P8K8N7"/>
<evidence type="ECO:0000313" key="13">
    <source>
        <dbReference type="EMBL" id="UUD35484.1"/>
    </source>
</evidence>
<evidence type="ECO:0000256" key="11">
    <source>
        <dbReference type="RuleBase" id="RU364115"/>
    </source>
</evidence>
<dbReference type="Gene3D" id="3.40.50.300">
    <property type="entry name" value="P-loop containing nucleotide triphosphate hydrolases"/>
    <property type="match status" value="2"/>
</dbReference>
<dbReference type="PANTHER" id="PTHR30195">
    <property type="entry name" value="TYPE I SITE-SPECIFIC DEOXYRIBONUCLEASE PROTEIN SUBUNIT M AND R"/>
    <property type="match status" value="1"/>
</dbReference>
<dbReference type="EMBL" id="CP101806">
    <property type="protein sequence ID" value="UUD35484.1"/>
    <property type="molecule type" value="Genomic_DNA"/>
</dbReference>
<evidence type="ECO:0000313" key="16">
    <source>
        <dbReference type="Proteomes" id="UP001058569"/>
    </source>
</evidence>
<dbReference type="EC" id="3.1.21.3" evidence="11"/>
<evidence type="ECO:0000256" key="4">
    <source>
        <dbReference type="ARBA" id="ARBA00022722"/>
    </source>
</evidence>
<evidence type="ECO:0000256" key="1">
    <source>
        <dbReference type="ARBA" id="ARBA00000851"/>
    </source>
</evidence>
<dbReference type="CDD" id="cd22332">
    <property type="entry name" value="HsdR_N"/>
    <property type="match status" value="1"/>
</dbReference>
<keyword evidence="9 11" id="KW-0067">ATP-binding</keyword>
<dbReference type="GO" id="GO:0009307">
    <property type="term" value="P:DNA restriction-modification system"/>
    <property type="evidence" value="ECO:0007669"/>
    <property type="project" value="UniProtKB-KW"/>
</dbReference>
<dbReference type="CDD" id="cd18800">
    <property type="entry name" value="SF2_C_EcoR124I-like"/>
    <property type="match status" value="1"/>
</dbReference>
<feature type="domain" description="Helicase ATP-binding" evidence="12">
    <location>
        <begin position="310"/>
        <end position="457"/>
    </location>
</feature>
<keyword evidence="6 11" id="KW-0680">Restriction system</keyword>
<dbReference type="Gene3D" id="1.20.58.2040">
    <property type="match status" value="1"/>
</dbReference>
<comment type="similarity">
    <text evidence="2 11">Belongs to the HsdR family.</text>
</comment>
<dbReference type="REBASE" id="405839">
    <property type="entry name" value="Mca10126ORF227P"/>
</dbReference>
<reference evidence="14 15" key="1">
    <citation type="submission" date="2018-12" db="EMBL/GenBank/DDBJ databases">
        <authorList>
            <consortium name="Pathogen Informatics"/>
        </authorList>
    </citation>
    <scope>NUCLEOTIDE SEQUENCE [LARGE SCALE GENOMIC DNA]</scope>
    <source>
        <strain evidence="14 15">NCTC10126</strain>
    </source>
</reference>
<dbReference type="InterPro" id="IPR022625">
    <property type="entry name" value="TypeI_RM_Rsu_C"/>
</dbReference>
<dbReference type="RefSeq" id="WP_126118012.1">
    <property type="nucleotide sequence ID" value="NZ_CP101806.1"/>
</dbReference>
<dbReference type="SUPFAM" id="SSF52540">
    <property type="entry name" value="P-loop containing nucleoside triphosphate hydrolases"/>
    <property type="match status" value="2"/>
</dbReference>
<dbReference type="GO" id="GO:0005524">
    <property type="term" value="F:ATP binding"/>
    <property type="evidence" value="ECO:0007669"/>
    <property type="project" value="UniProtKB-KW"/>
</dbReference>
<dbReference type="Proteomes" id="UP001058569">
    <property type="component" value="Chromosome"/>
</dbReference>
<evidence type="ECO:0000256" key="6">
    <source>
        <dbReference type="ARBA" id="ARBA00022747"/>
    </source>
</evidence>
<organism evidence="14 15">
    <name type="scientific">Mycoplasmopsis caviae</name>
    <dbReference type="NCBI Taxonomy" id="55603"/>
    <lineage>
        <taxon>Bacteria</taxon>
        <taxon>Bacillati</taxon>
        <taxon>Mycoplasmatota</taxon>
        <taxon>Mycoplasmoidales</taxon>
        <taxon>Metamycoplasmataceae</taxon>
        <taxon>Mycoplasmopsis</taxon>
    </lineage>
</organism>
<dbReference type="Pfam" id="PF12008">
    <property type="entry name" value="EcoR124_C"/>
    <property type="match status" value="1"/>
</dbReference>
<accession>A0A3P8K8N7</accession>
<keyword evidence="7 13" id="KW-0255">Endonuclease</keyword>
<evidence type="ECO:0000256" key="3">
    <source>
        <dbReference type="ARBA" id="ARBA00011296"/>
    </source>
</evidence>
<evidence type="ECO:0000256" key="2">
    <source>
        <dbReference type="ARBA" id="ARBA00008598"/>
    </source>
</evidence>
<dbReference type="CDD" id="cd18030">
    <property type="entry name" value="DEXHc_RE_I_HsdR"/>
    <property type="match status" value="1"/>
</dbReference>
<reference evidence="13" key="2">
    <citation type="submission" date="2022-07" db="EMBL/GenBank/DDBJ databases">
        <title>Complete genome of Mycoplasma caviae type strain G122.</title>
        <authorList>
            <person name="Spergser J."/>
        </authorList>
    </citation>
    <scope>NUCLEOTIDE SEQUENCE</scope>
    <source>
        <strain evidence="13">G122</strain>
    </source>
</reference>
<sequence length="1096" mass="129068">MEKLQLVMAHDDWTVVDEYKPKGEIRTEIQSEEELENELINKLVGNGYQRVFIHSPNELLSNLKEQIEKLNEYKFSNDEWKRFLCEYLINEKDTVADKTRKIQEDYIYSLQRDNGTVKNIKIIDKQNINNNFLQVINQYTPKDSNYKNRYDVTILVNGLPLVHIELKRRGRKLSEAFYQIERYKNESFWSDNGLYNYAQIFVISNGTQTKYYSNNTREQIHKDNKESKKTVKVINKNAFKFAMDWTTSKNEHIEQLLDFADTFLSKRTLLRILTKYCVFTVDKELFVMRPYQIVATERIINKINYGLQNNIKDRKEVSGYIWHSTGSGKTLTSFKTSQLAKELNGIDKVLFIVDRNDLDYQTLKEYEKFQSGSIASTVNTSDLANKLKSDDLKNKIVITTIQKMSIMINKFKAHEVYGKKVVLIFDECHRSQAGEMHRKIVQKFKNYFLFGFTGTPIWTERPFSAHKTTESLFGAELHRYTMFDAIKDKNVLPFKVSNADTIKLKNDDKLEQIKTDAKRVDEEEVLNSPERIEKNVTYILNNYSTLTRKNKTHSMKVISNVDELSKQKKSDIMSKGLIKAKRKILTKSGFNAMFATSNIDAAIKYYDEFKKQLCQPKGNKSHNYNNDNFKIAMIYSYTPNSPEFISKVSEKQLTQYETFDVDNTSTIGLDETQRESLERAIADYNNYFNTSYDSRDSFYNYYKDVSMRVKNMEIDLLIVVNMFLTGFDAPTLNTIFLDKFLFKHNLIQAFSRTNRVFNNNKPYGVVVTFRNINDVISEAVRMFSGSVENPNILIKTFNEYYEDGFRENGKEYMSYKTLVLNFIEKYKSDLSCESFFTTINEKKQYIRLYNEILKRKNLLKAFDEFQDEKTRIISDYQYQEYSGIYNKLKDEITEYTRTDRISIIDDVEFETDLIKVEAIDIEYILNKVYEWSQNQDTKKNKTDNSTQEKMEINQQKLFDNLKKDLLVHVNASPFLRKKSELIIKFLEKINAGDSYYTIVDSFYELGNQAVLSKIKEIAKKFDSKEEDLIDFMKKSFERNEISNEGVEFTKLLQTKGLFSKPNDVLKKSNELFENLKEIYLEYDEFQNDFTSLTKKK</sequence>
<comment type="subunit">
    <text evidence="3 11">The type I restriction/modification system is composed of three polypeptides R, M and S.</text>
</comment>
<dbReference type="Proteomes" id="UP000280036">
    <property type="component" value="Unassembled WGS sequence"/>
</dbReference>
<dbReference type="InterPro" id="IPR027417">
    <property type="entry name" value="P-loop_NTPase"/>
</dbReference>
<dbReference type="InterPro" id="IPR051268">
    <property type="entry name" value="Type-I_R_enzyme_R_subunit"/>
</dbReference>
<dbReference type="NCBIfam" id="TIGR00348">
    <property type="entry name" value="hsdR"/>
    <property type="match status" value="1"/>
</dbReference>